<evidence type="ECO:0000313" key="3">
    <source>
        <dbReference type="EMBL" id="GAA0574683.1"/>
    </source>
</evidence>
<dbReference type="EMBL" id="BAAAFZ010000009">
    <property type="protein sequence ID" value="GAA0574683.1"/>
    <property type="molecule type" value="Genomic_DNA"/>
</dbReference>
<keyword evidence="4" id="KW-1185">Reference proteome</keyword>
<dbReference type="SMART" id="SM00530">
    <property type="entry name" value="HTH_XRE"/>
    <property type="match status" value="1"/>
</dbReference>
<dbReference type="SUPFAM" id="SSF47413">
    <property type="entry name" value="lambda repressor-like DNA-binding domains"/>
    <property type="match status" value="1"/>
</dbReference>
<accession>A0ABN1EUC5</accession>
<dbReference type="Gene3D" id="1.10.260.40">
    <property type="entry name" value="lambda repressor-like DNA-binding domains"/>
    <property type="match status" value="1"/>
</dbReference>
<organism evidence="3 4">
    <name type="scientific">Craurococcus roseus</name>
    <dbReference type="NCBI Taxonomy" id="77585"/>
    <lineage>
        <taxon>Bacteria</taxon>
        <taxon>Pseudomonadati</taxon>
        <taxon>Pseudomonadota</taxon>
        <taxon>Alphaproteobacteria</taxon>
        <taxon>Acetobacterales</taxon>
        <taxon>Acetobacteraceae</taxon>
        <taxon>Craurococcus</taxon>
    </lineage>
</organism>
<dbReference type="InterPro" id="IPR010982">
    <property type="entry name" value="Lambda_DNA-bd_dom_sf"/>
</dbReference>
<dbReference type="CDD" id="cd00093">
    <property type="entry name" value="HTH_XRE"/>
    <property type="match status" value="1"/>
</dbReference>
<evidence type="ECO:0000313" key="4">
    <source>
        <dbReference type="Proteomes" id="UP001501588"/>
    </source>
</evidence>
<name>A0ABN1EUC5_9PROT</name>
<gene>
    <name evidence="3" type="ORF">GCM10009416_11730</name>
</gene>
<sequence length="123" mass="13474">MRVPMQETATLAFYKAQGDLIRRKRRALRQTQEGLAALIGLSRATVANIETGRQQLLVHQLHQIARALDLPVEELLLHDGGQPDAGRDLPLPSDLTPRQKSQIAGLLSGAGKGATRGDHEEKR</sequence>
<protein>
    <recommendedName>
        <fullName evidence="2">HTH cro/C1-type domain-containing protein</fullName>
    </recommendedName>
</protein>
<evidence type="ECO:0000259" key="2">
    <source>
        <dbReference type="PROSITE" id="PS50943"/>
    </source>
</evidence>
<proteinExistence type="predicted"/>
<feature type="region of interest" description="Disordered" evidence="1">
    <location>
        <begin position="79"/>
        <end position="123"/>
    </location>
</feature>
<evidence type="ECO:0000256" key="1">
    <source>
        <dbReference type="SAM" id="MobiDB-lite"/>
    </source>
</evidence>
<dbReference type="InterPro" id="IPR001387">
    <property type="entry name" value="Cro/C1-type_HTH"/>
</dbReference>
<dbReference type="Proteomes" id="UP001501588">
    <property type="component" value="Unassembled WGS sequence"/>
</dbReference>
<reference evidence="3 4" key="1">
    <citation type="journal article" date="2019" name="Int. J. Syst. Evol. Microbiol.">
        <title>The Global Catalogue of Microorganisms (GCM) 10K type strain sequencing project: providing services to taxonomists for standard genome sequencing and annotation.</title>
        <authorList>
            <consortium name="The Broad Institute Genomics Platform"/>
            <consortium name="The Broad Institute Genome Sequencing Center for Infectious Disease"/>
            <person name="Wu L."/>
            <person name="Ma J."/>
        </authorList>
    </citation>
    <scope>NUCLEOTIDE SEQUENCE [LARGE SCALE GENOMIC DNA]</scope>
    <source>
        <strain evidence="3 4">JCM 9933</strain>
    </source>
</reference>
<feature type="domain" description="HTH cro/C1-type" evidence="2">
    <location>
        <begin position="21"/>
        <end position="75"/>
    </location>
</feature>
<dbReference type="Pfam" id="PF01381">
    <property type="entry name" value="HTH_3"/>
    <property type="match status" value="1"/>
</dbReference>
<dbReference type="PROSITE" id="PS50943">
    <property type="entry name" value="HTH_CROC1"/>
    <property type="match status" value="1"/>
</dbReference>
<comment type="caution">
    <text evidence="3">The sequence shown here is derived from an EMBL/GenBank/DDBJ whole genome shotgun (WGS) entry which is preliminary data.</text>
</comment>